<keyword evidence="1" id="KW-0812">Transmembrane</keyword>
<evidence type="ECO:0008006" key="4">
    <source>
        <dbReference type="Google" id="ProtNLM"/>
    </source>
</evidence>
<protein>
    <recommendedName>
        <fullName evidence="4">Transmembrane protein</fullName>
    </recommendedName>
</protein>
<dbReference type="EMBL" id="GL984025">
    <property type="protein sequence ID" value="EGR30256.1"/>
    <property type="molecule type" value="Genomic_DNA"/>
</dbReference>
<feature type="transmembrane region" description="Helical" evidence="1">
    <location>
        <begin position="164"/>
        <end position="197"/>
    </location>
</feature>
<evidence type="ECO:0000313" key="2">
    <source>
        <dbReference type="EMBL" id="EGR30256.1"/>
    </source>
</evidence>
<name>G0QWZ2_ICHMU</name>
<dbReference type="RefSeq" id="XP_004031852.1">
    <property type="nucleotide sequence ID" value="XM_004031804.1"/>
</dbReference>
<proteinExistence type="predicted"/>
<dbReference type="InParanoid" id="G0QWZ2"/>
<evidence type="ECO:0000256" key="1">
    <source>
        <dbReference type="SAM" id="Phobius"/>
    </source>
</evidence>
<gene>
    <name evidence="2" type="ORF">IMG5_136630</name>
</gene>
<feature type="non-terminal residue" evidence="2">
    <location>
        <position position="1"/>
    </location>
</feature>
<accession>G0QWZ2</accession>
<sequence>KLIYKAFLNDIHYLIPFFFQLKSKIFIIQQAQKVVKINFIIKVFFFVIFHDLQVIYLRFSHFYYNRKYHQIKKNDLFSVQKYFLTYFLIITYFNVSLFFKTFILTIFISFHKNFYQFYLLKVFFFHLFLVQKYNLLKLLFLLFQVFVLKEIPFIPIFIQPFLCIFYIIFHVFFSLFISFITLLLLLIMIIALIIVYINPLIYQRLIL</sequence>
<feature type="transmembrane region" description="Helical" evidence="1">
    <location>
        <begin position="39"/>
        <end position="61"/>
    </location>
</feature>
<reference evidence="2 3" key="1">
    <citation type="submission" date="2011-07" db="EMBL/GenBank/DDBJ databases">
        <authorList>
            <person name="Coyne R."/>
            <person name="Brami D."/>
            <person name="Johnson J."/>
            <person name="Hostetler J."/>
            <person name="Hannick L."/>
            <person name="Clark T."/>
            <person name="Cassidy-Hanley D."/>
            <person name="Inman J."/>
        </authorList>
    </citation>
    <scope>NUCLEOTIDE SEQUENCE [LARGE SCALE GENOMIC DNA]</scope>
    <source>
        <strain evidence="2 3">G5</strain>
    </source>
</reference>
<dbReference type="GeneID" id="14906379"/>
<keyword evidence="1" id="KW-0472">Membrane</keyword>
<dbReference type="AlphaFoldDB" id="G0QWZ2"/>
<dbReference type="Proteomes" id="UP000008983">
    <property type="component" value="Unassembled WGS sequence"/>
</dbReference>
<keyword evidence="1" id="KW-1133">Transmembrane helix</keyword>
<feature type="transmembrane region" description="Helical" evidence="1">
    <location>
        <begin position="114"/>
        <end position="131"/>
    </location>
</feature>
<feature type="transmembrane region" description="Helical" evidence="1">
    <location>
        <begin position="82"/>
        <end position="108"/>
    </location>
</feature>
<organism evidence="2 3">
    <name type="scientific">Ichthyophthirius multifiliis</name>
    <name type="common">White spot disease agent</name>
    <name type="synonym">Ich</name>
    <dbReference type="NCBI Taxonomy" id="5932"/>
    <lineage>
        <taxon>Eukaryota</taxon>
        <taxon>Sar</taxon>
        <taxon>Alveolata</taxon>
        <taxon>Ciliophora</taxon>
        <taxon>Intramacronucleata</taxon>
        <taxon>Oligohymenophorea</taxon>
        <taxon>Hymenostomatida</taxon>
        <taxon>Ophryoglenina</taxon>
        <taxon>Ichthyophthirius</taxon>
    </lineage>
</organism>
<evidence type="ECO:0000313" key="3">
    <source>
        <dbReference type="Proteomes" id="UP000008983"/>
    </source>
</evidence>
<keyword evidence="3" id="KW-1185">Reference proteome</keyword>